<feature type="signal peptide" evidence="1">
    <location>
        <begin position="1"/>
        <end position="16"/>
    </location>
</feature>
<dbReference type="GO" id="GO:0016423">
    <property type="term" value="F:tRNA (guanine) methyltransferase activity"/>
    <property type="evidence" value="ECO:0007669"/>
    <property type="project" value="TreeGrafter"/>
</dbReference>
<protein>
    <submittedName>
        <fullName evidence="2">Uncharacterized protein</fullName>
    </submittedName>
</protein>
<accession>A0AAW2M8A7</accession>
<gene>
    <name evidence="2" type="ORF">Sangu_1738700</name>
</gene>
<dbReference type="EMBL" id="JACGWK010000011">
    <property type="protein sequence ID" value="KAL0326607.1"/>
    <property type="molecule type" value="Genomic_DNA"/>
</dbReference>
<dbReference type="GO" id="GO:0030488">
    <property type="term" value="P:tRNA methylation"/>
    <property type="evidence" value="ECO:0007669"/>
    <property type="project" value="TreeGrafter"/>
</dbReference>
<evidence type="ECO:0000256" key="1">
    <source>
        <dbReference type="SAM" id="SignalP"/>
    </source>
</evidence>
<dbReference type="AlphaFoldDB" id="A0AAW2M8A7"/>
<keyword evidence="1" id="KW-0732">Signal</keyword>
<name>A0AAW2M8A7_9LAMI</name>
<evidence type="ECO:0000313" key="2">
    <source>
        <dbReference type="EMBL" id="KAL0326607.1"/>
    </source>
</evidence>
<proteinExistence type="predicted"/>
<organism evidence="2">
    <name type="scientific">Sesamum angustifolium</name>
    <dbReference type="NCBI Taxonomy" id="2727405"/>
    <lineage>
        <taxon>Eukaryota</taxon>
        <taxon>Viridiplantae</taxon>
        <taxon>Streptophyta</taxon>
        <taxon>Embryophyta</taxon>
        <taxon>Tracheophyta</taxon>
        <taxon>Spermatophyta</taxon>
        <taxon>Magnoliopsida</taxon>
        <taxon>eudicotyledons</taxon>
        <taxon>Gunneridae</taxon>
        <taxon>Pentapetalae</taxon>
        <taxon>asterids</taxon>
        <taxon>lamiids</taxon>
        <taxon>Lamiales</taxon>
        <taxon>Pedaliaceae</taxon>
        <taxon>Sesamum</taxon>
    </lineage>
</organism>
<feature type="chain" id="PRO_5043991202" evidence="1">
    <location>
        <begin position="17"/>
        <end position="175"/>
    </location>
</feature>
<sequence>MMWLLVHSSWILHVSCNKRRVAPIAALLSSVLHYSVFGDGRMHEFDNGPGPLKWFVEKILEEGTKSPRTIRLAALHLCGLWLAYPNTLKYYIKELKLLTFYGSVAFDEDFEAELAENHDARTEVSMLSRRLNPELTDILDALYGNCYIWFLMKSLVEQNNHIAHGIKAVYEVSWF</sequence>
<reference evidence="2" key="2">
    <citation type="journal article" date="2024" name="Plant">
        <title>Genomic evolution and insights into agronomic trait innovations of Sesamum species.</title>
        <authorList>
            <person name="Miao H."/>
            <person name="Wang L."/>
            <person name="Qu L."/>
            <person name="Liu H."/>
            <person name="Sun Y."/>
            <person name="Le M."/>
            <person name="Wang Q."/>
            <person name="Wei S."/>
            <person name="Zheng Y."/>
            <person name="Lin W."/>
            <person name="Duan Y."/>
            <person name="Cao H."/>
            <person name="Xiong S."/>
            <person name="Wang X."/>
            <person name="Wei L."/>
            <person name="Li C."/>
            <person name="Ma Q."/>
            <person name="Ju M."/>
            <person name="Zhao R."/>
            <person name="Li G."/>
            <person name="Mu C."/>
            <person name="Tian Q."/>
            <person name="Mei H."/>
            <person name="Zhang T."/>
            <person name="Gao T."/>
            <person name="Zhang H."/>
        </authorList>
    </citation>
    <scope>NUCLEOTIDE SEQUENCE</scope>
    <source>
        <strain evidence="2">G01</strain>
    </source>
</reference>
<dbReference type="PANTHER" id="PTHR12029:SF11">
    <property type="entry name" value="METHYLTRANSFERASE TARBP1-RELATED"/>
    <property type="match status" value="1"/>
</dbReference>
<comment type="caution">
    <text evidence="2">The sequence shown here is derived from an EMBL/GenBank/DDBJ whole genome shotgun (WGS) entry which is preliminary data.</text>
</comment>
<dbReference type="PANTHER" id="PTHR12029">
    <property type="entry name" value="RNA METHYLTRANSFERASE"/>
    <property type="match status" value="1"/>
</dbReference>
<reference evidence="2" key="1">
    <citation type="submission" date="2020-06" db="EMBL/GenBank/DDBJ databases">
        <authorList>
            <person name="Li T."/>
            <person name="Hu X."/>
            <person name="Zhang T."/>
            <person name="Song X."/>
            <person name="Zhang H."/>
            <person name="Dai N."/>
            <person name="Sheng W."/>
            <person name="Hou X."/>
            <person name="Wei L."/>
        </authorList>
    </citation>
    <scope>NUCLEOTIDE SEQUENCE</scope>
    <source>
        <strain evidence="2">G01</strain>
        <tissue evidence="2">Leaf</tissue>
    </source>
</reference>
<dbReference type="InterPro" id="IPR045330">
    <property type="entry name" value="TRM3/TARBP1"/>
</dbReference>